<dbReference type="Pfam" id="PF03703">
    <property type="entry name" value="bPH_2"/>
    <property type="match status" value="1"/>
</dbReference>
<reference evidence="4 5" key="1">
    <citation type="journal article" date="2016" name="Nat. Commun.">
        <title>Thousands of microbial genomes shed light on interconnected biogeochemical processes in an aquifer system.</title>
        <authorList>
            <person name="Anantharaman K."/>
            <person name="Brown C.T."/>
            <person name="Hug L.A."/>
            <person name="Sharon I."/>
            <person name="Castelle C.J."/>
            <person name="Probst A.J."/>
            <person name="Thomas B.C."/>
            <person name="Singh A."/>
            <person name="Wilkins M.J."/>
            <person name="Karaoz U."/>
            <person name="Brodie E.L."/>
            <person name="Williams K.H."/>
            <person name="Hubbard S.S."/>
            <person name="Banfield J.F."/>
        </authorList>
    </citation>
    <scope>NUCLEOTIDE SEQUENCE [LARGE SCALE GENOMIC DNA]</scope>
</reference>
<gene>
    <name evidence="4" type="ORF">A3F51_01480</name>
</gene>
<dbReference type="PANTHER" id="PTHR30595">
    <property type="entry name" value="GLPR-RELATED TRANSCRIPTIONAL REPRESSOR"/>
    <property type="match status" value="1"/>
</dbReference>
<dbReference type="Proteomes" id="UP000178089">
    <property type="component" value="Unassembled WGS sequence"/>
</dbReference>
<protein>
    <recommendedName>
        <fullName evidence="6">Schlafen AlbA-2 domain-containing protein</fullName>
    </recommendedName>
</protein>
<comment type="caution">
    <text evidence="4">The sequence shown here is derived from an EMBL/GenBank/DDBJ whole genome shotgun (WGS) entry which is preliminary data.</text>
</comment>
<dbReference type="AlphaFoldDB" id="A0A1G2MZE4"/>
<dbReference type="PANTHER" id="PTHR30595:SF6">
    <property type="entry name" value="SCHLAFEN ALBA-2 DOMAIN-CONTAINING PROTEIN"/>
    <property type="match status" value="1"/>
</dbReference>
<keyword evidence="1" id="KW-1133">Transmembrane helix</keyword>
<evidence type="ECO:0000259" key="3">
    <source>
        <dbReference type="Pfam" id="PF04326"/>
    </source>
</evidence>
<keyword evidence="1" id="KW-0812">Transmembrane</keyword>
<proteinExistence type="predicted"/>
<evidence type="ECO:0008006" key="6">
    <source>
        <dbReference type="Google" id="ProtNLM"/>
    </source>
</evidence>
<organism evidence="4 5">
    <name type="scientific">Candidatus Taylorbacteria bacterium RIFCSPHIGHO2_12_FULL_45_16</name>
    <dbReference type="NCBI Taxonomy" id="1802315"/>
    <lineage>
        <taxon>Bacteria</taxon>
        <taxon>Candidatus Tayloriibacteriota</taxon>
    </lineage>
</organism>
<accession>A0A1G2MZE4</accession>
<evidence type="ECO:0000313" key="4">
    <source>
        <dbReference type="EMBL" id="OHA29267.1"/>
    </source>
</evidence>
<dbReference type="Gene3D" id="3.30.950.30">
    <property type="entry name" value="Schlafen, AAA domain"/>
    <property type="match status" value="1"/>
</dbReference>
<evidence type="ECO:0000256" key="1">
    <source>
        <dbReference type="SAM" id="Phobius"/>
    </source>
</evidence>
<dbReference type="Pfam" id="PF04326">
    <property type="entry name" value="SLFN_AlbA_2"/>
    <property type="match status" value="1"/>
</dbReference>
<name>A0A1G2MZE4_9BACT</name>
<evidence type="ECO:0000259" key="2">
    <source>
        <dbReference type="Pfam" id="PF03703"/>
    </source>
</evidence>
<dbReference type="InterPro" id="IPR005182">
    <property type="entry name" value="YdbS-like_PH"/>
</dbReference>
<dbReference type="InterPro" id="IPR038461">
    <property type="entry name" value="Schlafen_AlbA_2_dom_sf"/>
</dbReference>
<keyword evidence="1" id="KW-0472">Membrane</keyword>
<feature type="domain" description="YdbS-like PH" evidence="2">
    <location>
        <begin position="75"/>
        <end position="144"/>
    </location>
</feature>
<dbReference type="InterPro" id="IPR007421">
    <property type="entry name" value="Schlafen_AlbA_2_dom"/>
</dbReference>
<dbReference type="STRING" id="1802315.A3F51_01480"/>
<feature type="transmembrane region" description="Helical" evidence="1">
    <location>
        <begin position="12"/>
        <end position="34"/>
    </location>
</feature>
<feature type="domain" description="Schlafen AlbA-2" evidence="3">
    <location>
        <begin position="174"/>
        <end position="310"/>
    </location>
</feature>
<dbReference type="EMBL" id="MHRT01000005">
    <property type="protein sequence ID" value="OHA29267.1"/>
    <property type="molecule type" value="Genomic_DNA"/>
</dbReference>
<feature type="transmembrane region" description="Helical" evidence="1">
    <location>
        <begin position="54"/>
        <end position="77"/>
    </location>
</feature>
<sequence>MRNITIKEGPLVFIRNVLSMEIIAAILFFGLSFVGNYGTLYQNWVLSDYIRFDIFEVFVFSVFQLVYLSLLFFDWYFTQYEVNDKEIVRKSGLIFRRRKSMSLSDVTSVETYQSPISRMMNHATIILEHVNGRITKIKNVSNVDEHVYVIKSMVQEASGRILSRDPRVLLEKGEGLYVEFKETLRYDARKGEISRELEKMILKTIVAFLNSEGGTLLIGVSDDAKIVGLQNDYKTLTKKNRDGFENHVTMLIKTLIGLPFTKYVKISFEEIDGKDICVVSVKESHKPAYLQNGDKKEDFYVRVGNSTQPFSMSETEEYIKTHWR</sequence>
<evidence type="ECO:0000313" key="5">
    <source>
        <dbReference type="Proteomes" id="UP000178089"/>
    </source>
</evidence>